<feature type="non-terminal residue" evidence="1">
    <location>
        <position position="1"/>
    </location>
</feature>
<protein>
    <submittedName>
        <fullName evidence="1">Uncharacterized protein</fullName>
    </submittedName>
</protein>
<feature type="non-terminal residue" evidence="1">
    <location>
        <position position="86"/>
    </location>
</feature>
<reference evidence="1" key="1">
    <citation type="submission" date="2022-11" db="EMBL/GenBank/DDBJ databases">
        <title>Chromosome-level genome of Pogonophryne albipinna.</title>
        <authorList>
            <person name="Jo E."/>
        </authorList>
    </citation>
    <scope>NUCLEOTIDE SEQUENCE</scope>
    <source>
        <strain evidence="1">SGF0006</strain>
        <tissue evidence="1">Muscle</tissue>
    </source>
</reference>
<organism evidence="1 2">
    <name type="scientific">Pogonophryne albipinna</name>
    <dbReference type="NCBI Taxonomy" id="1090488"/>
    <lineage>
        <taxon>Eukaryota</taxon>
        <taxon>Metazoa</taxon>
        <taxon>Chordata</taxon>
        <taxon>Craniata</taxon>
        <taxon>Vertebrata</taxon>
        <taxon>Euteleostomi</taxon>
        <taxon>Actinopterygii</taxon>
        <taxon>Neopterygii</taxon>
        <taxon>Teleostei</taxon>
        <taxon>Neoteleostei</taxon>
        <taxon>Acanthomorphata</taxon>
        <taxon>Eupercaria</taxon>
        <taxon>Perciformes</taxon>
        <taxon>Notothenioidei</taxon>
        <taxon>Pogonophryne</taxon>
    </lineage>
</organism>
<proteinExistence type="predicted"/>
<evidence type="ECO:0000313" key="1">
    <source>
        <dbReference type="EMBL" id="KAJ4939406.1"/>
    </source>
</evidence>
<accession>A0AAD6FM31</accession>
<evidence type="ECO:0000313" key="2">
    <source>
        <dbReference type="Proteomes" id="UP001219934"/>
    </source>
</evidence>
<dbReference type="Proteomes" id="UP001219934">
    <property type="component" value="Unassembled WGS sequence"/>
</dbReference>
<dbReference type="AlphaFoldDB" id="A0AAD6FM31"/>
<gene>
    <name evidence="1" type="ORF">JOQ06_028855</name>
</gene>
<dbReference type="EMBL" id="JAPTMU010000008">
    <property type="protein sequence ID" value="KAJ4939406.1"/>
    <property type="molecule type" value="Genomic_DNA"/>
</dbReference>
<keyword evidence="2" id="KW-1185">Reference proteome</keyword>
<comment type="caution">
    <text evidence="1">The sequence shown here is derived from an EMBL/GenBank/DDBJ whole genome shotgun (WGS) entry which is preliminary data.</text>
</comment>
<name>A0AAD6FM31_9TELE</name>
<sequence>PSTLSSVPLTPALLLRSPQHRRGAPTELLQESAALKHGLFLQALVSVQLHCRAVKLICLTGGQLVPVDCLSQFVPDIMSELGLSFD</sequence>